<dbReference type="InterPro" id="IPR034154">
    <property type="entry name" value="TOPRIM_DnaG/twinkle"/>
</dbReference>
<dbReference type="Proteomes" id="UP000008206">
    <property type="component" value="Chromosome"/>
</dbReference>
<dbReference type="NCBIfam" id="NF042913">
    <property type="entry name" value="CyRepA1"/>
    <property type="match status" value="1"/>
</dbReference>
<dbReference type="PANTHER" id="PTHR34985:SF1">
    <property type="entry name" value="SLR0554 PROTEIN"/>
    <property type="match status" value="1"/>
</dbReference>
<dbReference type="RefSeq" id="WP_013321496.1">
    <property type="nucleotide sequence ID" value="NC_014501.1"/>
</dbReference>
<dbReference type="Gene3D" id="3.40.50.300">
    <property type="entry name" value="P-loop containing nucleotide triphosphate hydrolases"/>
    <property type="match status" value="1"/>
</dbReference>
<feature type="domain" description="DUF3854" evidence="1">
    <location>
        <begin position="141"/>
        <end position="270"/>
    </location>
</feature>
<dbReference type="Gene3D" id="3.40.1360.10">
    <property type="match status" value="1"/>
</dbReference>
<dbReference type="InterPro" id="IPR024385">
    <property type="entry name" value="DUF3854"/>
</dbReference>
<dbReference type="Pfam" id="PF12965">
    <property type="entry name" value="DUF3854"/>
    <property type="match status" value="1"/>
</dbReference>
<dbReference type="HOGENOM" id="CLU_004699_0_0_3"/>
<dbReference type="AlphaFoldDB" id="E0UIT0"/>
<organism evidence="2 3">
    <name type="scientific">Gloeothece verrucosa (strain PCC 7822)</name>
    <name type="common">Cyanothece sp. (strain PCC 7822)</name>
    <dbReference type="NCBI Taxonomy" id="497965"/>
    <lineage>
        <taxon>Bacteria</taxon>
        <taxon>Bacillati</taxon>
        <taxon>Cyanobacteriota</taxon>
        <taxon>Cyanophyceae</taxon>
        <taxon>Oscillatoriophycideae</taxon>
        <taxon>Chroococcales</taxon>
        <taxon>Aphanothecaceae</taxon>
        <taxon>Gloeothece</taxon>
        <taxon>Gloeothece verrucosa</taxon>
    </lineage>
</organism>
<proteinExistence type="predicted"/>
<dbReference type="InterPro" id="IPR027417">
    <property type="entry name" value="P-loop_NTPase"/>
</dbReference>
<protein>
    <recommendedName>
        <fullName evidence="1">DUF3854 domain-containing protein</fullName>
    </recommendedName>
</protein>
<dbReference type="eggNOG" id="COG1061">
    <property type="taxonomic scope" value="Bacteria"/>
</dbReference>
<sequence length="1010" mass="114197">MNYLLEWQKSGVDEQLTRLNVNALEGSIAQEYLLYSDELPRRNDGRVSSYILKRYQHTQEGGWWCSGVDLLTGEDDLWGCFKPKFPRSSFNKLIKYEHPPATPSGLFALRVPPHLWQQIAHRSGIDNIPQNTHKSQDNRQFWQWLMENPTIPLCITEGAKKAGALLSAGYAAIALPGVHNGYRTPKNEQGERIGKSRLIPQLEKLATPGRQIYITFDQDTKPSTIKAVNSAIRKLGYLLTQAACTVKVITWNPQQGKGVDDLMANEGQKAFDLAYKKAVSLDTWKAQQLSQLTYHPSLELNCRYLDNISIPENEKLIAIKSPKGTGKTQFLEKIVKQALSRQQWVLVIGHRVKLVEELCHRFGIKYITEVRDKTDHQCLGYGLCLDSLHPHSQAQFQAANWSNGVVIIDEVEQVLWHGLNSDTCKGNRVAILKSLKTLMQNVLGGEGKVFIADADLSDISLNYLMNLAGVSFLPYIIDNQWKPEENNTWKVYNYQDTTPKKLVKDLVKHIQQGGKPFICLSAQKLTSQWGTLSLEAYLKKQFPTLKILRLDSESLADPTQAAYNCITHLDEILVNYDVVLCSPSIETGVSIDLKGHFTSVWCIAQGIQTSSSVCQGLSRIRDNIPRYIWVANYGFNQIGNGSTSIPNLLTSGHRLTQLNMRLLQQADFDSIDDFDTGFQAESLLCWAKMAVRVNASMINYREAVLAILQAENHPIIKVTRSPQELSLKQESQKASPSQNQLTEAINEVRKQNYQAECEAIAQAKNLNEQEYFSLNKSLVKTATQRRELRKFDLKKRYGIPVTAQLVIQDDQGWYQQLRLHYFLTIGRSFLADRDTIVAKKLLQIGHGSLFLPDFNGSQMGAAIGTMEVLGIPVLLADPQRELRNIDEDLKAMAALALSNRLEIKTILGIGIAKNASPVTIIRQLLDKIGYSLTCIRCESLQKKRVRVYQLVQPNDGREEVFQQWLMADHKYAGSSELWFEDHESLIRLNPQVEENPSNKYIQLSLFEIPT</sequence>
<dbReference type="EMBL" id="CP002198">
    <property type="protein sequence ID" value="ADN13389.1"/>
    <property type="molecule type" value="Genomic_DNA"/>
</dbReference>
<dbReference type="PANTHER" id="PTHR34985">
    <property type="entry name" value="SLR0554 PROTEIN"/>
    <property type="match status" value="1"/>
</dbReference>
<accession>E0UIT0</accession>
<evidence type="ECO:0000313" key="3">
    <source>
        <dbReference type="Proteomes" id="UP000008206"/>
    </source>
</evidence>
<dbReference type="InterPro" id="IPR049996">
    <property type="entry name" value="Slr7037-like"/>
</dbReference>
<gene>
    <name evidence="2" type="ordered locus">Cyan7822_1390</name>
</gene>
<evidence type="ECO:0000259" key="1">
    <source>
        <dbReference type="Pfam" id="PF12965"/>
    </source>
</evidence>
<name>E0UIT0_GLOV7</name>
<dbReference type="CDD" id="cd01029">
    <property type="entry name" value="TOPRIM_primases"/>
    <property type="match status" value="1"/>
</dbReference>
<dbReference type="OrthoDB" id="473036at2"/>
<keyword evidence="3" id="KW-1185">Reference proteome</keyword>
<dbReference type="KEGG" id="cyj:Cyan7822_1390"/>
<reference evidence="3" key="1">
    <citation type="journal article" date="2011" name="MBio">
        <title>Novel metabolic attributes of the genus Cyanothece, comprising a group of unicellular nitrogen-fixing Cyanobacteria.</title>
        <authorList>
            <person name="Bandyopadhyay A."/>
            <person name="Elvitigala T."/>
            <person name="Welsh E."/>
            <person name="Stockel J."/>
            <person name="Liberton M."/>
            <person name="Min H."/>
            <person name="Sherman L.A."/>
            <person name="Pakrasi H.B."/>
        </authorList>
    </citation>
    <scope>NUCLEOTIDE SEQUENCE [LARGE SCALE GENOMIC DNA]</scope>
    <source>
        <strain evidence="3">PCC 7822</strain>
    </source>
</reference>
<evidence type="ECO:0000313" key="2">
    <source>
        <dbReference type="EMBL" id="ADN13389.1"/>
    </source>
</evidence>
<dbReference type="SUPFAM" id="SSF52540">
    <property type="entry name" value="P-loop containing nucleoside triphosphate hydrolases"/>
    <property type="match status" value="1"/>
</dbReference>
<dbReference type="STRING" id="497965.Cyan7822_1390"/>